<dbReference type="OrthoDB" id="7314861at2"/>
<dbReference type="PANTHER" id="PTHR11261">
    <property type="entry name" value="INTERPHOTORECEPTOR RETINOID-BINDING PROTEIN"/>
    <property type="match status" value="1"/>
</dbReference>
<protein>
    <recommendedName>
        <fullName evidence="1">Tail specific protease domain-containing protein</fullName>
    </recommendedName>
</protein>
<comment type="caution">
    <text evidence="2">The sequence shown here is derived from an EMBL/GenBank/DDBJ whole genome shotgun (WGS) entry which is preliminary data.</text>
</comment>
<dbReference type="GO" id="GO:0008236">
    <property type="term" value="F:serine-type peptidase activity"/>
    <property type="evidence" value="ECO:0007669"/>
    <property type="project" value="InterPro"/>
</dbReference>
<dbReference type="Gene3D" id="3.90.226.10">
    <property type="entry name" value="2-enoyl-CoA Hydratase, Chain A, domain 1"/>
    <property type="match status" value="1"/>
</dbReference>
<evidence type="ECO:0000313" key="2">
    <source>
        <dbReference type="EMBL" id="TMM59337.1"/>
    </source>
</evidence>
<dbReference type="AlphaFoldDB" id="A0A5S3Q173"/>
<dbReference type="Proteomes" id="UP000310314">
    <property type="component" value="Unassembled WGS sequence"/>
</dbReference>
<keyword evidence="3" id="KW-1185">Reference proteome</keyword>
<evidence type="ECO:0000313" key="3">
    <source>
        <dbReference type="Proteomes" id="UP000310314"/>
    </source>
</evidence>
<sequence length="385" mass="44069">MLADNNVCENICFYIYFNDNQISIHVKPKKLQLKICCFSDTKHCTIMKNYWKYILVSFLISNSFNSYAQKLETKSTLDKIIEHAENNSLYRKNVDWTSLKNEMYALAKDADSVPQLKPVLDLMLKKMNDSHGRVFHKNQYLSYYTGEKKEHRKNMNSETYNEIQSIQVYKFKATYLEDNIGYVRIIGLPVGDNQKMSNDIQNAVCELVEKGAKKWIIDLRFNGGGNMFPMVEGIAPIIGDGIVGGTKGATEDESSIWQIKDGDFYYDEQNVAIENKCPITEVQKIAVLTSVYTASSGEALAVILKHRPKTRFFGNKTLGMTTATDYTQIDSLTAMMISVSYYKDRESNVYRDYVDVDEVVTFKPETALNKDEGVNQAIEWLKLKN</sequence>
<accession>A0A5S3Q173</accession>
<name>A0A5S3Q173_9FLAO</name>
<proteinExistence type="predicted"/>
<organism evidence="2 3">
    <name type="scientific">Maribacter algarum</name>
    <name type="common">ex Zhang et al. 2020</name>
    <dbReference type="NCBI Taxonomy" id="2578118"/>
    <lineage>
        <taxon>Bacteria</taxon>
        <taxon>Pseudomonadati</taxon>
        <taxon>Bacteroidota</taxon>
        <taxon>Flavobacteriia</taxon>
        <taxon>Flavobacteriales</taxon>
        <taxon>Flavobacteriaceae</taxon>
        <taxon>Maribacter</taxon>
    </lineage>
</organism>
<dbReference type="SUPFAM" id="SSF52096">
    <property type="entry name" value="ClpP/crotonase"/>
    <property type="match status" value="1"/>
</dbReference>
<dbReference type="InterPro" id="IPR005151">
    <property type="entry name" value="Tail-specific_protease"/>
</dbReference>
<dbReference type="GO" id="GO:0006508">
    <property type="term" value="P:proteolysis"/>
    <property type="evidence" value="ECO:0007669"/>
    <property type="project" value="InterPro"/>
</dbReference>
<gene>
    <name evidence="2" type="ORF">FEE95_07860</name>
</gene>
<dbReference type="Pfam" id="PF03572">
    <property type="entry name" value="Peptidase_S41"/>
    <property type="match status" value="1"/>
</dbReference>
<dbReference type="SMART" id="SM00245">
    <property type="entry name" value="TSPc"/>
    <property type="match status" value="1"/>
</dbReference>
<evidence type="ECO:0000259" key="1">
    <source>
        <dbReference type="SMART" id="SM00245"/>
    </source>
</evidence>
<dbReference type="PANTHER" id="PTHR11261:SF3">
    <property type="entry name" value="RETINOL-BINDING PROTEIN 3"/>
    <property type="match status" value="1"/>
</dbReference>
<dbReference type="EMBL" id="VATY01000001">
    <property type="protein sequence ID" value="TMM59337.1"/>
    <property type="molecule type" value="Genomic_DNA"/>
</dbReference>
<reference evidence="2 3" key="1">
    <citation type="submission" date="2019-05" db="EMBL/GenBank/DDBJ databases">
        <authorList>
            <person name="Zhang J.-Y."/>
            <person name="Feg X."/>
            <person name="Du Z.-J."/>
        </authorList>
    </citation>
    <scope>NUCLEOTIDE SEQUENCE [LARGE SCALE GENOMIC DNA]</scope>
    <source>
        <strain evidence="2 3">RZ26</strain>
    </source>
</reference>
<feature type="domain" description="Tail specific protease" evidence="1">
    <location>
        <begin position="148"/>
        <end position="361"/>
    </location>
</feature>
<dbReference type="InterPro" id="IPR029045">
    <property type="entry name" value="ClpP/crotonase-like_dom_sf"/>
</dbReference>